<sequence length="729" mass="76804">MHAQDRQQDQAVTPGGPVSRAGDRRGGERGGAAATGGGLGAARLLALQRSAGNAAVAGLMAQGDATVQRSAVHEVLRGSGQPLDSEVRADMESRLGADFGDVRLHSDAVAQRSAAEIGARAYTSGSHIVVGQGGADRHTLAHELTHVIQQRRGPVAGTDTGDGLRVSDPSDSFERAAEANATRALSGPAPDTGAEPEAVQRDCGTAGHAHPEGAPVVQRAVGFEFEAQWNVRRVADPVAAKAVQEQRAAERERLLDAKLLDRVLNPHSPYSKELSASERSEPQDALRARWFDGEFLTQEGELRLKKTQLGPDGAQRAAAEMSLMISSEISEVPLVGENLGKGRGPDGVVVKGDKFDLTADASPSGGSNLEWVTDPLNDVAEVGGVLDRISRMAGYLNGRQRDAYIPSEDVTAGGGTPERQLRIYPFGGALKFAPQTTAGVRLDRLPDLIGYLSDTQEPEEKSLGGAVRGVYGKLTHTKERRAQAQRDLFGGGLGTLPAAKAGAERAVGEFGDAAPEGISLSKTDTGALTGLVMHLASYVLAGEELQAGANAKSIAGGLMARTDFGRHFGLLAAGVREYFTAHPDEFVGLVLSAANRPGSGGAKLFGAPVERGLANDRTQTDIALTRAQWLRAIPQGHDLLKNAQHLTAEQRTMVDDEPGAQAVHKSLGALGDQDNRTTIKSGELNLMVAELRRMRDGVPAEGLKPLALAAFKLIEQLNEGKKLKYAKRA</sequence>
<dbReference type="InterPro" id="IPR025295">
    <property type="entry name" value="eCIS_core_dom"/>
</dbReference>
<dbReference type="Proteomes" id="UP000600946">
    <property type="component" value="Unassembled WGS sequence"/>
</dbReference>
<evidence type="ECO:0000313" key="4">
    <source>
        <dbReference type="Proteomes" id="UP000600946"/>
    </source>
</evidence>
<proteinExistence type="predicted"/>
<feature type="domain" description="eCIS core" evidence="2">
    <location>
        <begin position="82"/>
        <end position="153"/>
    </location>
</feature>
<name>A0ABQ2ZLJ8_9ACTN</name>
<evidence type="ECO:0000313" key="3">
    <source>
        <dbReference type="EMBL" id="GGY17414.1"/>
    </source>
</evidence>
<feature type="region of interest" description="Disordered" evidence="1">
    <location>
        <begin position="153"/>
        <end position="211"/>
    </location>
</feature>
<accession>A0ABQ2ZLJ8</accession>
<evidence type="ECO:0000256" key="1">
    <source>
        <dbReference type="SAM" id="MobiDB-lite"/>
    </source>
</evidence>
<dbReference type="EMBL" id="BMUU01000001">
    <property type="protein sequence ID" value="GGY17414.1"/>
    <property type="molecule type" value="Genomic_DNA"/>
</dbReference>
<evidence type="ECO:0000259" key="2">
    <source>
        <dbReference type="Pfam" id="PF13699"/>
    </source>
</evidence>
<comment type="caution">
    <text evidence="3">The sequence shown here is derived from an EMBL/GenBank/DDBJ whole genome shotgun (WGS) entry which is preliminary data.</text>
</comment>
<organism evidence="3 4">
    <name type="scientific">Streptomyces xanthochromogenes</name>
    <dbReference type="NCBI Taxonomy" id="67384"/>
    <lineage>
        <taxon>Bacteria</taxon>
        <taxon>Bacillati</taxon>
        <taxon>Actinomycetota</taxon>
        <taxon>Actinomycetes</taxon>
        <taxon>Kitasatosporales</taxon>
        <taxon>Streptomycetaceae</taxon>
        <taxon>Streptomyces</taxon>
    </lineage>
</organism>
<protein>
    <recommendedName>
        <fullName evidence="2">eCIS core domain-containing protein</fullName>
    </recommendedName>
</protein>
<gene>
    <name evidence="3" type="ORF">GCM10010326_07200</name>
</gene>
<feature type="region of interest" description="Disordered" evidence="1">
    <location>
        <begin position="1"/>
        <end position="35"/>
    </location>
</feature>
<dbReference type="Pfam" id="PF13699">
    <property type="entry name" value="eCIS_core"/>
    <property type="match status" value="1"/>
</dbReference>
<keyword evidence="4" id="KW-1185">Reference proteome</keyword>
<reference evidence="4" key="1">
    <citation type="journal article" date="2019" name="Int. J. Syst. Evol. Microbiol.">
        <title>The Global Catalogue of Microorganisms (GCM) 10K type strain sequencing project: providing services to taxonomists for standard genome sequencing and annotation.</title>
        <authorList>
            <consortium name="The Broad Institute Genomics Platform"/>
            <consortium name="The Broad Institute Genome Sequencing Center for Infectious Disease"/>
            <person name="Wu L."/>
            <person name="Ma J."/>
        </authorList>
    </citation>
    <scope>NUCLEOTIDE SEQUENCE [LARGE SCALE GENOMIC DNA]</scope>
    <source>
        <strain evidence="4">JCM 4594</strain>
    </source>
</reference>